<dbReference type="InterPro" id="IPR043129">
    <property type="entry name" value="ATPase_NBD"/>
</dbReference>
<feature type="domain" description="Gcp-like" evidence="2">
    <location>
        <begin position="34"/>
        <end position="143"/>
    </location>
</feature>
<dbReference type="EMBL" id="CP126969">
    <property type="protein sequence ID" value="WIM68986.1"/>
    <property type="molecule type" value="Genomic_DNA"/>
</dbReference>
<feature type="region of interest" description="Disordered" evidence="1">
    <location>
        <begin position="184"/>
        <end position="217"/>
    </location>
</feature>
<dbReference type="GO" id="GO:0061711">
    <property type="term" value="F:tRNA N(6)-L-threonylcarbamoyladenine synthase activity"/>
    <property type="evidence" value="ECO:0007669"/>
    <property type="project" value="UniProtKB-EC"/>
</dbReference>
<dbReference type="EC" id="2.3.1.234" evidence="3"/>
<keyword evidence="4" id="KW-1185">Reference proteome</keyword>
<keyword evidence="3" id="KW-0808">Transferase</keyword>
<sequence length="217" mass="22849">MWVLALDTATADLVTGLVNATTGEVFDEVIHDTRSHNELLVPTIQLLLKRAELTFDDLSAIAVGCGPGPFTGLRVGMATASALGQALGLPVHGVVTHDAVAALIDEPSSLIVTDARRREVYWARYTNGSRVSGPDVIAPAQLAVDPVDVMSVPDHIRDSVSVDAGTVTYRAPSALGLVSAADLESEPGPLVPHYLRRPDAKEPAPKPKSPAIPEVEL</sequence>
<reference evidence="3 4" key="1">
    <citation type="submission" date="2023-05" db="EMBL/GenBank/DDBJ databases">
        <title>Corynebacterium suedekumii sp. nov. and Corynebacterium breve sp. nov. isolated from raw cow's milk.</title>
        <authorList>
            <person name="Baer M.K."/>
            <person name="Mehl L."/>
            <person name="Hellmuth R."/>
            <person name="Marke G."/>
            <person name="Lipski A."/>
        </authorList>
    </citation>
    <scope>NUCLEOTIDE SEQUENCE [LARGE SCALE GENOMIC DNA]</scope>
    <source>
        <strain evidence="3 4">R4</strain>
    </source>
</reference>
<evidence type="ECO:0000259" key="2">
    <source>
        <dbReference type="Pfam" id="PF00814"/>
    </source>
</evidence>
<keyword evidence="3" id="KW-0012">Acyltransferase</keyword>
<dbReference type="Proteomes" id="UP001225598">
    <property type="component" value="Chromosome"/>
</dbReference>
<organism evidence="3 4">
    <name type="scientific">Corynebacterium breve</name>
    <dbReference type="NCBI Taxonomy" id="3049799"/>
    <lineage>
        <taxon>Bacteria</taxon>
        <taxon>Bacillati</taxon>
        <taxon>Actinomycetota</taxon>
        <taxon>Actinomycetes</taxon>
        <taxon>Mycobacteriales</taxon>
        <taxon>Corynebacteriaceae</taxon>
        <taxon>Corynebacterium</taxon>
    </lineage>
</organism>
<dbReference type="SUPFAM" id="SSF53067">
    <property type="entry name" value="Actin-like ATPase domain"/>
    <property type="match status" value="2"/>
</dbReference>
<dbReference type="RefSeq" id="WP_284826885.1">
    <property type="nucleotide sequence ID" value="NZ_CP126969.1"/>
</dbReference>
<dbReference type="Pfam" id="PF00814">
    <property type="entry name" value="TsaD"/>
    <property type="match status" value="1"/>
</dbReference>
<accession>A0ABY8VH39</accession>
<feature type="compositionally biased region" description="Basic and acidic residues" evidence="1">
    <location>
        <begin position="196"/>
        <end position="205"/>
    </location>
</feature>
<dbReference type="InterPro" id="IPR022496">
    <property type="entry name" value="T6A_TsaB"/>
</dbReference>
<name>A0ABY8VH39_9CORY</name>
<dbReference type="InterPro" id="IPR000905">
    <property type="entry name" value="Gcp-like_dom"/>
</dbReference>
<dbReference type="CDD" id="cd24032">
    <property type="entry name" value="ASKHA_NBD_TsaB"/>
    <property type="match status" value="1"/>
</dbReference>
<protein>
    <submittedName>
        <fullName evidence="3">tRNA (Adenosine(37)-N6)-threonylcarbamoyltransferase complex dimerization subunit type 1 TsaB</fullName>
        <ecNumber evidence="3">2.3.1.234</ecNumber>
    </submittedName>
</protein>
<evidence type="ECO:0000313" key="3">
    <source>
        <dbReference type="EMBL" id="WIM68986.1"/>
    </source>
</evidence>
<dbReference type="PANTHER" id="PTHR11735">
    <property type="entry name" value="TRNA N6-ADENOSINE THREONYLCARBAMOYLTRANSFERASE"/>
    <property type="match status" value="1"/>
</dbReference>
<evidence type="ECO:0000256" key="1">
    <source>
        <dbReference type="SAM" id="MobiDB-lite"/>
    </source>
</evidence>
<dbReference type="Gene3D" id="3.30.420.40">
    <property type="match status" value="1"/>
</dbReference>
<dbReference type="PANTHER" id="PTHR11735:SF11">
    <property type="entry name" value="TRNA THREONYLCARBAMOYLADENOSINE BIOSYNTHESIS PROTEIN TSAB"/>
    <property type="match status" value="1"/>
</dbReference>
<proteinExistence type="predicted"/>
<evidence type="ECO:0000313" key="4">
    <source>
        <dbReference type="Proteomes" id="UP001225598"/>
    </source>
</evidence>
<dbReference type="NCBIfam" id="TIGR03725">
    <property type="entry name" value="T6A_YeaZ"/>
    <property type="match status" value="1"/>
</dbReference>
<gene>
    <name evidence="3" type="primary">tsaB</name>
    <name evidence="3" type="ORF">QP027_01790</name>
</gene>